<gene>
    <name evidence="5" type="ORF">DU484_07225</name>
</gene>
<dbReference type="RefSeq" id="WP_114605519.1">
    <property type="nucleotide sequence ID" value="NZ_CP031148.1"/>
</dbReference>
<keyword evidence="1" id="KW-0808">Transferase</keyword>
<evidence type="ECO:0000256" key="2">
    <source>
        <dbReference type="ARBA" id="ARBA00022695"/>
    </source>
</evidence>
<dbReference type="InterPro" id="IPR029044">
    <property type="entry name" value="Nucleotide-diphossugar_trans"/>
</dbReference>
<evidence type="ECO:0000313" key="6">
    <source>
        <dbReference type="Proteomes" id="UP000252985"/>
    </source>
</evidence>
<dbReference type="Gene3D" id="3.90.550.10">
    <property type="entry name" value="Spore Coat Polysaccharide Biosynthesis Protein SpsA, Chain A"/>
    <property type="match status" value="1"/>
</dbReference>
<evidence type="ECO:0000256" key="1">
    <source>
        <dbReference type="ARBA" id="ARBA00022679"/>
    </source>
</evidence>
<evidence type="ECO:0000313" key="5">
    <source>
        <dbReference type="EMBL" id="AXG09670.1"/>
    </source>
</evidence>
<keyword evidence="2" id="KW-0548">Nucleotidyltransferase</keyword>
<dbReference type="KEGG" id="haq:DU484_07225"/>
<sequence>MLSTRDTVRTLPIPLVPRWLRYLGAGASRLVLVVGYEADAVRSFFGQEFKGVPVDYAVQDHQRGTADAVRAGATALEEAPFAVLNGDNLYDSKSLTQNRGGSPRLKPWEESDKARNNYER</sequence>
<dbReference type="InterPro" id="IPR050065">
    <property type="entry name" value="GlmU-like"/>
</dbReference>
<feature type="region of interest" description="Disordered" evidence="3">
    <location>
        <begin position="90"/>
        <end position="120"/>
    </location>
</feature>
<feature type="domain" description="Nucleotidyl transferase" evidence="4">
    <location>
        <begin position="23"/>
        <end position="92"/>
    </location>
</feature>
<dbReference type="Proteomes" id="UP000252985">
    <property type="component" value="Chromosome"/>
</dbReference>
<dbReference type="SUPFAM" id="SSF53448">
    <property type="entry name" value="Nucleotide-diphospho-sugar transferases"/>
    <property type="match status" value="1"/>
</dbReference>
<dbReference type="PANTHER" id="PTHR43584">
    <property type="entry name" value="NUCLEOTIDYL TRANSFERASE"/>
    <property type="match status" value="1"/>
</dbReference>
<proteinExistence type="predicted"/>
<dbReference type="Pfam" id="PF00483">
    <property type="entry name" value="NTP_transferase"/>
    <property type="match status" value="1"/>
</dbReference>
<accession>A0A345EBU8</accession>
<evidence type="ECO:0000259" key="4">
    <source>
        <dbReference type="Pfam" id="PF00483"/>
    </source>
</evidence>
<dbReference type="PANTHER" id="PTHR43584:SF8">
    <property type="entry name" value="N-ACETYLMURAMATE ALPHA-1-PHOSPHATE URIDYLYLTRANSFERASE"/>
    <property type="match status" value="1"/>
</dbReference>
<dbReference type="InterPro" id="IPR005835">
    <property type="entry name" value="NTP_transferase_dom"/>
</dbReference>
<dbReference type="EMBL" id="CP031148">
    <property type="protein sequence ID" value="AXG09670.1"/>
    <property type="molecule type" value="Genomic_DNA"/>
</dbReference>
<dbReference type="AlphaFoldDB" id="A0A345EBU8"/>
<protein>
    <recommendedName>
        <fullName evidence="4">Nucleotidyl transferase domain-containing protein</fullName>
    </recommendedName>
</protein>
<organism evidence="5 6">
    <name type="scientific">Haloplanus rubicundus</name>
    <dbReference type="NCBI Taxonomy" id="1547898"/>
    <lineage>
        <taxon>Archaea</taxon>
        <taxon>Methanobacteriati</taxon>
        <taxon>Methanobacteriota</taxon>
        <taxon>Stenosarchaea group</taxon>
        <taxon>Halobacteria</taxon>
        <taxon>Halobacteriales</taxon>
        <taxon>Haloferacaceae</taxon>
        <taxon>Haloplanus</taxon>
    </lineage>
</organism>
<name>A0A345EBU8_9EURY</name>
<reference evidence="5 6" key="1">
    <citation type="submission" date="2018-07" db="EMBL/GenBank/DDBJ databases">
        <title>Genome sequences of Haloplanus sp. CBA1112.</title>
        <authorList>
            <person name="Kim Y.B."/>
            <person name="Roh S.W."/>
        </authorList>
    </citation>
    <scope>NUCLEOTIDE SEQUENCE [LARGE SCALE GENOMIC DNA]</scope>
    <source>
        <strain evidence="5 6">CBA1112</strain>
    </source>
</reference>
<feature type="compositionally biased region" description="Polar residues" evidence="3">
    <location>
        <begin position="91"/>
        <end position="100"/>
    </location>
</feature>
<feature type="compositionally biased region" description="Basic and acidic residues" evidence="3">
    <location>
        <begin position="106"/>
        <end position="120"/>
    </location>
</feature>
<evidence type="ECO:0000256" key="3">
    <source>
        <dbReference type="SAM" id="MobiDB-lite"/>
    </source>
</evidence>
<dbReference type="GO" id="GO:0016779">
    <property type="term" value="F:nucleotidyltransferase activity"/>
    <property type="evidence" value="ECO:0007669"/>
    <property type="project" value="UniProtKB-KW"/>
</dbReference>
<dbReference type="GeneID" id="37286757"/>